<dbReference type="SUPFAM" id="SSF52540">
    <property type="entry name" value="P-loop containing nucleoside triphosphate hydrolases"/>
    <property type="match status" value="1"/>
</dbReference>
<keyword evidence="3" id="KW-0235">DNA replication</keyword>
<dbReference type="GO" id="GO:0006281">
    <property type="term" value="P:DNA repair"/>
    <property type="evidence" value="ECO:0007669"/>
    <property type="project" value="TreeGrafter"/>
</dbReference>
<dbReference type="EMBL" id="GG745544">
    <property type="protein sequence ID" value="EFD93226.1"/>
    <property type="molecule type" value="Genomic_DNA"/>
</dbReference>
<dbReference type="Gene3D" id="1.10.8.60">
    <property type="match status" value="1"/>
</dbReference>
<dbReference type="GO" id="GO:0016887">
    <property type="term" value="F:ATP hydrolysis activity"/>
    <property type="evidence" value="ECO:0007669"/>
    <property type="project" value="InterPro"/>
</dbReference>
<evidence type="ECO:0000256" key="2">
    <source>
        <dbReference type="ARBA" id="ARBA00014164"/>
    </source>
</evidence>
<dbReference type="PANTHER" id="PTHR11669:SF20">
    <property type="entry name" value="REPLICATION FACTOR C SUBUNIT 4"/>
    <property type="match status" value="1"/>
</dbReference>
<reference evidence="8 9" key="1">
    <citation type="journal article" date="2010" name="Proc. Natl. Acad. Sci. U.S.A.">
        <title>Enigmatic, ultrasmall, uncultivated Archaea.</title>
        <authorList>
            <person name="Baker B.J."/>
            <person name="Comolli L.R."/>
            <person name="Dick G.J."/>
            <person name="Hauser L.J."/>
            <person name="Hyatt D."/>
            <person name="Dill B.D."/>
            <person name="Land M.L."/>
            <person name="Verberkmoes N.C."/>
            <person name="Hettich R.L."/>
            <person name="Banfield J.F."/>
        </authorList>
    </citation>
    <scope>NUCLEOTIDE SEQUENCE [LARGE SCALE GENOMIC DNA]</scope>
</reference>
<dbReference type="Proteomes" id="UP000009376">
    <property type="component" value="Unassembled WGS sequence"/>
</dbReference>
<dbReference type="CDD" id="cd00009">
    <property type="entry name" value="AAA"/>
    <property type="match status" value="1"/>
</dbReference>
<evidence type="ECO:0000259" key="7">
    <source>
        <dbReference type="SMART" id="SM00382"/>
    </source>
</evidence>
<dbReference type="GO" id="GO:0003689">
    <property type="term" value="F:DNA clamp loader activity"/>
    <property type="evidence" value="ECO:0007669"/>
    <property type="project" value="TreeGrafter"/>
</dbReference>
<dbReference type="InterPro" id="IPR008921">
    <property type="entry name" value="DNA_pol3_clamp-load_cplx_C"/>
</dbReference>
<accession>D6GU97</accession>
<sequence length="313" mass="35308">MDLWVEKYRPQSFDEVIGQKDIVEKLKAMSSKKEIQHMILSGPPGVGKTTCAVVLAKEVFGSTWNQNFIELNASDDRKLSVIQGKVKEFARTKPIDSPFKIILFDEADSLTQEAQQALRRMMEEYSSTCRFLFSVNYQSNIIEPLQSRCAILRFQPLSKTDVTKFIDRIAEKEKLEIDSEAKDALEYVSRGDLRNLVNLMQSLANVSNKIDAKAVLQSSGLMDISKTIEGLKAALAGDFKKSRAIFSEIIDSGINMKELLISIFNVVSTTEIANDKIKNYIFEKLAETDYRIVEGATPFIQFQAFLAFLSSLK</sequence>
<comment type="similarity">
    <text evidence="1">Belongs to the activator 1 small subunits family. RfcS subfamily.</text>
</comment>
<organism evidence="8 9">
    <name type="scientific">Candidatus Parvarchaeum acidophilus ARMAN-5</name>
    <dbReference type="NCBI Taxonomy" id="662762"/>
    <lineage>
        <taxon>Archaea</taxon>
        <taxon>Candidatus Parvarchaeota</taxon>
        <taxon>Candidatus Parvarchaeum</taxon>
    </lineage>
</organism>
<evidence type="ECO:0000256" key="1">
    <source>
        <dbReference type="ARBA" id="ARBA00009668"/>
    </source>
</evidence>
<gene>
    <name evidence="8" type="ORF">BJBARM5_0020</name>
</gene>
<keyword evidence="5" id="KW-0067">ATP-binding</keyword>
<dbReference type="InterPro" id="IPR003959">
    <property type="entry name" value="ATPase_AAA_core"/>
</dbReference>
<name>D6GU97_PARA5</name>
<evidence type="ECO:0000256" key="6">
    <source>
        <dbReference type="ARBA" id="ARBA00031749"/>
    </source>
</evidence>
<evidence type="ECO:0000256" key="5">
    <source>
        <dbReference type="ARBA" id="ARBA00022840"/>
    </source>
</evidence>
<keyword evidence="4" id="KW-0547">Nucleotide-binding</keyword>
<dbReference type="InterPro" id="IPR013748">
    <property type="entry name" value="Rep_factorC_C"/>
</dbReference>
<feature type="domain" description="AAA+ ATPase" evidence="7">
    <location>
        <begin position="34"/>
        <end position="158"/>
    </location>
</feature>
<dbReference type="Gene3D" id="3.40.50.300">
    <property type="entry name" value="P-loop containing nucleotide triphosphate hydrolases"/>
    <property type="match status" value="1"/>
</dbReference>
<dbReference type="SMART" id="SM00382">
    <property type="entry name" value="AAA"/>
    <property type="match status" value="1"/>
</dbReference>
<dbReference type="InterPro" id="IPR050238">
    <property type="entry name" value="DNA_Rep/Repair_Clamp_Loader"/>
</dbReference>
<dbReference type="GO" id="GO:0005524">
    <property type="term" value="F:ATP binding"/>
    <property type="evidence" value="ECO:0007669"/>
    <property type="project" value="UniProtKB-KW"/>
</dbReference>
<evidence type="ECO:0000256" key="4">
    <source>
        <dbReference type="ARBA" id="ARBA00022741"/>
    </source>
</evidence>
<dbReference type="GO" id="GO:0005663">
    <property type="term" value="C:DNA replication factor C complex"/>
    <property type="evidence" value="ECO:0007669"/>
    <property type="project" value="TreeGrafter"/>
</dbReference>
<dbReference type="Gene3D" id="1.20.272.10">
    <property type="match status" value="1"/>
</dbReference>
<dbReference type="InterPro" id="IPR003593">
    <property type="entry name" value="AAA+_ATPase"/>
</dbReference>
<dbReference type="PANTHER" id="PTHR11669">
    <property type="entry name" value="REPLICATION FACTOR C / DNA POLYMERASE III GAMMA-TAU SUBUNIT"/>
    <property type="match status" value="1"/>
</dbReference>
<dbReference type="CDD" id="cd18140">
    <property type="entry name" value="HLD_clamp_RFC"/>
    <property type="match status" value="1"/>
</dbReference>
<evidence type="ECO:0000313" key="8">
    <source>
        <dbReference type="EMBL" id="EFD93226.1"/>
    </source>
</evidence>
<proteinExistence type="inferred from homology"/>
<dbReference type="AlphaFoldDB" id="D6GU97"/>
<dbReference type="SUPFAM" id="SSF48019">
    <property type="entry name" value="post-AAA+ oligomerization domain-like"/>
    <property type="match status" value="1"/>
</dbReference>
<dbReference type="InterPro" id="IPR047854">
    <property type="entry name" value="RFC_lid"/>
</dbReference>
<dbReference type="InterPro" id="IPR027417">
    <property type="entry name" value="P-loop_NTPase"/>
</dbReference>
<dbReference type="Pfam" id="PF08542">
    <property type="entry name" value="Rep_fac_C"/>
    <property type="match status" value="1"/>
</dbReference>
<dbReference type="GO" id="GO:0006261">
    <property type="term" value="P:DNA-templated DNA replication"/>
    <property type="evidence" value="ECO:0007669"/>
    <property type="project" value="TreeGrafter"/>
</dbReference>
<dbReference type="GO" id="GO:0003677">
    <property type="term" value="F:DNA binding"/>
    <property type="evidence" value="ECO:0007669"/>
    <property type="project" value="InterPro"/>
</dbReference>
<dbReference type="Pfam" id="PF00004">
    <property type="entry name" value="AAA"/>
    <property type="match status" value="1"/>
</dbReference>
<protein>
    <recommendedName>
        <fullName evidence="2">Replication factor C small subunit</fullName>
    </recommendedName>
    <alternativeName>
        <fullName evidence="6">Clamp loader small subunit</fullName>
    </alternativeName>
</protein>
<dbReference type="NCBIfam" id="NF001679">
    <property type="entry name" value="PRK00440.1"/>
    <property type="match status" value="1"/>
</dbReference>
<evidence type="ECO:0000313" key="9">
    <source>
        <dbReference type="Proteomes" id="UP000009376"/>
    </source>
</evidence>
<evidence type="ECO:0000256" key="3">
    <source>
        <dbReference type="ARBA" id="ARBA00022705"/>
    </source>
</evidence>